<reference evidence="1 2" key="1">
    <citation type="submission" date="2020-04" db="EMBL/GenBank/DDBJ databases">
        <authorList>
            <person name="Fleischacker C.L."/>
            <person name="Nagle A.M."/>
            <person name="Lula M.A."/>
            <person name="Frappier M."/>
            <person name="Jents M.B."/>
            <person name="Twichel T.M."/>
            <person name="Kadrmas T.K."/>
            <person name="Le J.T."/>
            <person name="Curtis N."/>
            <person name="Garlena R.A."/>
            <person name="Russell D.A."/>
            <person name="Pope W.H."/>
            <person name="Jacobs-Sera D."/>
            <person name="Hatfull G.F."/>
        </authorList>
    </citation>
    <scope>NUCLEOTIDE SEQUENCE [LARGE SCALE GENOMIC DNA]</scope>
</reference>
<organism evidence="1 2">
    <name type="scientific">Gordonia phage Evamon</name>
    <dbReference type="NCBI Taxonomy" id="2725634"/>
    <lineage>
        <taxon>Viruses</taxon>
        <taxon>Duplodnaviria</taxon>
        <taxon>Heunggongvirae</taxon>
        <taxon>Uroviricota</taxon>
        <taxon>Caudoviricetes</taxon>
        <taxon>Stackebrandtviridae</taxon>
        <taxon>Frickvirinae</taxon>
        <taxon>Wizardvirus</taxon>
        <taxon>Wizardvirus evamon</taxon>
    </lineage>
</organism>
<accession>A0A6M3T0N8</accession>
<gene>
    <name evidence="1" type="primary">64</name>
    <name evidence="1" type="ORF">SEA_EVAMON_64</name>
</gene>
<evidence type="ECO:0000313" key="1">
    <source>
        <dbReference type="EMBL" id="QJD51559.1"/>
    </source>
</evidence>
<sequence length="202" mass="21502">MNEQLPKGPLAKMFGPSAADHPTDYRVQDLELRLNVVRQQRDEAVQQLLDERATVSLLRRKLGQRTDGIGYCDSTFTPPDGVDTLTCALDAGHSTNLHHDAGNTWAWTTDGGQVVGIIDGGVRCGRSGTNGPCVRPESHDGLHSDRHGGVWANTCGVTRSVGNRPTDVCSRAPGHTGPCVDGRTGVAWDITGRTVNADGVAP</sequence>
<evidence type="ECO:0000313" key="2">
    <source>
        <dbReference type="Proteomes" id="UP000501934"/>
    </source>
</evidence>
<name>A0A6M3T0N8_9CAUD</name>
<proteinExistence type="predicted"/>
<dbReference type="KEGG" id="vg:65125844"/>
<dbReference type="RefSeq" id="YP_010107700.1">
    <property type="nucleotide sequence ID" value="NC_055843.1"/>
</dbReference>
<dbReference type="Proteomes" id="UP000501934">
    <property type="component" value="Genome"/>
</dbReference>
<dbReference type="EMBL" id="MT310872">
    <property type="protein sequence ID" value="QJD51559.1"/>
    <property type="molecule type" value="Genomic_DNA"/>
</dbReference>
<keyword evidence="2" id="KW-1185">Reference proteome</keyword>
<protein>
    <submittedName>
        <fullName evidence="1">Uncharacterized protein</fullName>
    </submittedName>
</protein>
<dbReference type="GeneID" id="65125844"/>